<keyword evidence="1" id="KW-1133">Transmembrane helix</keyword>
<name>A0ABY3FD29_9GAMM</name>
<accession>A0ABY3FD29</accession>
<sequence>MTTWRWPFIISLLLHGIIFSILMSVKTPKFVAIDTPPIKAYMVSMALPKSLPTIEKKSNQHEQATLLKKLEKPIIPAANTIVKIKKTIKPVTPKAQTDSNSYKKIDLKLGLKSILKQQQNTFRSTPPTSQALAQPQRITVPKEHQQTSIDPLKVEKQSMQLTIYRLGDNCFKKVSIGAGVMPKSDLPDSYLVGTTCAKTKVTDAYDQAMNKWLDKK</sequence>
<keyword evidence="1" id="KW-0472">Membrane</keyword>
<proteinExistence type="predicted"/>
<evidence type="ECO:0000313" key="2">
    <source>
        <dbReference type="EMBL" id="TVU82938.1"/>
    </source>
</evidence>
<keyword evidence="3" id="KW-1185">Reference proteome</keyword>
<keyword evidence="1" id="KW-0812">Transmembrane</keyword>
<organism evidence="2 3">
    <name type="scientific">Pseudoalteromonas neustonica</name>
    <dbReference type="NCBI Taxonomy" id="1840331"/>
    <lineage>
        <taxon>Bacteria</taxon>
        <taxon>Pseudomonadati</taxon>
        <taxon>Pseudomonadota</taxon>
        <taxon>Gammaproteobacteria</taxon>
        <taxon>Alteromonadales</taxon>
        <taxon>Pseudoalteromonadaceae</taxon>
        <taxon>Pseudoalteromonas</taxon>
    </lineage>
</organism>
<evidence type="ECO:0000313" key="3">
    <source>
        <dbReference type="Proteomes" id="UP000317938"/>
    </source>
</evidence>
<gene>
    <name evidence="2" type="ORF">FQP85_12260</name>
</gene>
<reference evidence="2 3" key="1">
    <citation type="submission" date="2019-07" db="EMBL/GenBank/DDBJ databases">
        <title>Diversity of Bacteria from Kongsfjorden, Arctic.</title>
        <authorList>
            <person name="Yu Y."/>
        </authorList>
    </citation>
    <scope>NUCLEOTIDE SEQUENCE [LARGE SCALE GENOMIC DNA]</scope>
    <source>
        <strain evidence="2 3">SM1927</strain>
    </source>
</reference>
<feature type="transmembrane region" description="Helical" evidence="1">
    <location>
        <begin position="6"/>
        <end position="25"/>
    </location>
</feature>
<dbReference type="EMBL" id="VNFF01000010">
    <property type="protein sequence ID" value="TVU82938.1"/>
    <property type="molecule type" value="Genomic_DNA"/>
</dbReference>
<protein>
    <submittedName>
        <fullName evidence="2">Uncharacterized protein</fullName>
    </submittedName>
</protein>
<evidence type="ECO:0000256" key="1">
    <source>
        <dbReference type="SAM" id="Phobius"/>
    </source>
</evidence>
<comment type="caution">
    <text evidence="2">The sequence shown here is derived from an EMBL/GenBank/DDBJ whole genome shotgun (WGS) entry which is preliminary data.</text>
</comment>
<dbReference type="Proteomes" id="UP000317938">
    <property type="component" value="Unassembled WGS sequence"/>
</dbReference>